<dbReference type="EMBL" id="MWPH01000003">
    <property type="protein sequence ID" value="OVE83852.1"/>
    <property type="molecule type" value="Genomic_DNA"/>
</dbReference>
<feature type="transmembrane region" description="Helical" evidence="1">
    <location>
        <begin position="115"/>
        <end position="135"/>
    </location>
</feature>
<name>A0A202E6F2_9EURY</name>
<feature type="transmembrane region" description="Helical" evidence="1">
    <location>
        <begin position="174"/>
        <end position="194"/>
    </location>
</feature>
<feature type="transmembrane region" description="Helical" evidence="1">
    <location>
        <begin position="319"/>
        <end position="341"/>
    </location>
</feature>
<dbReference type="NCBIfam" id="TIGR00341">
    <property type="entry name" value="TIGR00341 family protein"/>
    <property type="match status" value="1"/>
</dbReference>
<keyword evidence="1" id="KW-0472">Membrane</keyword>
<dbReference type="PANTHER" id="PTHR20992:SF9">
    <property type="entry name" value="AT15442P-RELATED"/>
    <property type="match status" value="1"/>
</dbReference>
<protein>
    <submittedName>
        <fullName evidence="2">TIGR00341 family protein</fullName>
    </submittedName>
</protein>
<keyword evidence="1" id="KW-0812">Transmembrane</keyword>
<sequence>MRLVQLTVPTGKQETILEALDDREIDYVLTDENSNREYAGVVYFPLPAPAVEPVLDELQDAGVNEDAYTVVVDAETVVSRRFEALRDEYENGDVDSDRISRQELQAEAQSLTPTFAVYAIMTIISAVVATAGLFLDSPAVVVGSMVIAPLIGPALGLCVGSVIDDEELFRESLLYQILGVLLAISAAAIFAWLVRITNIVPPGLEIGSVDEISERLAPDLLSLAIALGAGVAGIISIATGTSVALVGVMIAAALIPPAAAAGIAIAWGQPSAAIGSTVLVLVNVLSVNLAGLLTLWYTGYRPENLFSIGQTEQRVRRRVIGLAGIVLIFALFLGAITYTSFVAASFEENAREEVEMILSEEEFAEYQLLEFEVVMDDDYPFVGPERVVVTIGGPAGESPPELADQIHEHINRHSDETVAVEIRYFETVER</sequence>
<dbReference type="PANTHER" id="PTHR20992">
    <property type="entry name" value="AT15442P-RELATED"/>
    <property type="match status" value="1"/>
</dbReference>
<proteinExistence type="predicted"/>
<evidence type="ECO:0000256" key="1">
    <source>
        <dbReference type="SAM" id="Phobius"/>
    </source>
</evidence>
<dbReference type="Pfam" id="PF04087">
    <property type="entry name" value="DUF389"/>
    <property type="match status" value="1"/>
</dbReference>
<reference evidence="2 3" key="1">
    <citation type="submission" date="2017-02" db="EMBL/GenBank/DDBJ databases">
        <title>Natronthermophilus aegyptiacus gen. nov.,sp. nov., an aerobic, extremely halophilic alkalithermophilic archaeon isolated from the athalassohaline Wadi An Natrun, Egypt.</title>
        <authorList>
            <person name="Zhao B."/>
        </authorList>
    </citation>
    <scope>NUCLEOTIDE SEQUENCE [LARGE SCALE GENOMIC DNA]</scope>
    <source>
        <strain evidence="2 3">CGMCC 1.3597</strain>
    </source>
</reference>
<keyword evidence="1" id="KW-1133">Transmembrane helix</keyword>
<dbReference type="InterPro" id="IPR005240">
    <property type="entry name" value="DUF389"/>
</dbReference>
<evidence type="ECO:0000313" key="3">
    <source>
        <dbReference type="Proteomes" id="UP000196084"/>
    </source>
</evidence>
<organism evidence="2 3">
    <name type="scientific">Natronolimnobius baerhuensis</name>
    <dbReference type="NCBI Taxonomy" id="253108"/>
    <lineage>
        <taxon>Archaea</taxon>
        <taxon>Methanobacteriati</taxon>
        <taxon>Methanobacteriota</taxon>
        <taxon>Stenosarchaea group</taxon>
        <taxon>Halobacteria</taxon>
        <taxon>Halobacteriales</taxon>
        <taxon>Natrialbaceae</taxon>
        <taxon>Natronolimnobius</taxon>
    </lineage>
</organism>
<keyword evidence="3" id="KW-1185">Reference proteome</keyword>
<evidence type="ECO:0000313" key="2">
    <source>
        <dbReference type="EMBL" id="OVE83852.1"/>
    </source>
</evidence>
<dbReference type="Proteomes" id="UP000196084">
    <property type="component" value="Unassembled WGS sequence"/>
</dbReference>
<feature type="transmembrane region" description="Helical" evidence="1">
    <location>
        <begin position="245"/>
        <end position="267"/>
    </location>
</feature>
<dbReference type="RefSeq" id="WP_087715280.1">
    <property type="nucleotide sequence ID" value="NZ_MWPH01000003.1"/>
</dbReference>
<feature type="transmembrane region" description="Helical" evidence="1">
    <location>
        <begin position="273"/>
        <end position="298"/>
    </location>
</feature>
<gene>
    <name evidence="2" type="ORF">B2G88_15670</name>
</gene>
<dbReference type="OrthoDB" id="3266at2157"/>
<feature type="transmembrane region" description="Helical" evidence="1">
    <location>
        <begin position="220"/>
        <end position="238"/>
    </location>
</feature>
<accession>A0A202E6F2</accession>
<feature type="transmembrane region" description="Helical" evidence="1">
    <location>
        <begin position="141"/>
        <end position="162"/>
    </location>
</feature>
<comment type="caution">
    <text evidence="2">The sequence shown here is derived from an EMBL/GenBank/DDBJ whole genome shotgun (WGS) entry which is preliminary data.</text>
</comment>
<dbReference type="AlphaFoldDB" id="A0A202E6F2"/>